<dbReference type="OrthoDB" id="6221744at2759"/>
<keyword evidence="1" id="KW-0156">Chromatin regulator</keyword>
<dbReference type="GO" id="GO:0005654">
    <property type="term" value="C:nucleoplasm"/>
    <property type="evidence" value="ECO:0007669"/>
    <property type="project" value="UniProtKB-SubCell"/>
</dbReference>
<keyword evidence="3" id="KW-1185">Reference proteome</keyword>
<dbReference type="HAMAP" id="MF_03046">
    <property type="entry name" value="ENY2_Sus1"/>
    <property type="match status" value="1"/>
</dbReference>
<comment type="similarity">
    <text evidence="1">Belongs to the ENY2 family.</text>
</comment>
<dbReference type="AlphaFoldDB" id="A0A427YGP9"/>
<dbReference type="GO" id="GO:0070390">
    <property type="term" value="C:transcription export complex 2"/>
    <property type="evidence" value="ECO:0007669"/>
    <property type="project" value="UniProtKB-UniRule"/>
</dbReference>
<dbReference type="Pfam" id="PF10163">
    <property type="entry name" value="EnY2"/>
    <property type="match status" value="1"/>
</dbReference>
<dbReference type="InterPro" id="IPR038212">
    <property type="entry name" value="TF_EnY2_sf"/>
</dbReference>
<dbReference type="GO" id="GO:0005643">
    <property type="term" value="C:nuclear pore"/>
    <property type="evidence" value="ECO:0007669"/>
    <property type="project" value="UniProtKB-UniRule"/>
</dbReference>
<keyword evidence="1" id="KW-0811">Translocation</keyword>
<organism evidence="2 3">
    <name type="scientific">Saitozyma podzolica</name>
    <dbReference type="NCBI Taxonomy" id="1890683"/>
    <lineage>
        <taxon>Eukaryota</taxon>
        <taxon>Fungi</taxon>
        <taxon>Dikarya</taxon>
        <taxon>Basidiomycota</taxon>
        <taxon>Agaricomycotina</taxon>
        <taxon>Tremellomycetes</taxon>
        <taxon>Tremellales</taxon>
        <taxon>Trimorphomycetaceae</taxon>
        <taxon>Saitozyma</taxon>
    </lineage>
</organism>
<dbReference type="GO" id="GO:0003713">
    <property type="term" value="F:transcription coactivator activity"/>
    <property type="evidence" value="ECO:0007669"/>
    <property type="project" value="UniProtKB-UniRule"/>
</dbReference>
<protein>
    <recommendedName>
        <fullName evidence="1">Transcription and mRNA export factor SUS1</fullName>
    </recommendedName>
</protein>
<dbReference type="STRING" id="1890683.A0A427YGP9"/>
<keyword evidence="1" id="KW-0963">Cytoplasm</keyword>
<sequence length="101" mass="11736">MAHSQADKPDQAVLDEIRKRLIETGDWDRLSTLLRSRLEESGWDDDLKDYAKERARAQENLNLESLLKEVTPKAHEMLQPKLREAVVQEIEAVLEREVEKA</sequence>
<dbReference type="GO" id="GO:0006368">
    <property type="term" value="P:transcription elongation by RNA polymerase II"/>
    <property type="evidence" value="ECO:0007669"/>
    <property type="project" value="UniProtKB-UniRule"/>
</dbReference>
<accession>A0A427YGP9</accession>
<dbReference type="GO" id="GO:0000124">
    <property type="term" value="C:SAGA complex"/>
    <property type="evidence" value="ECO:0007669"/>
    <property type="project" value="UniProtKB-UniRule"/>
</dbReference>
<keyword evidence="1" id="KW-0813">Transport</keyword>
<keyword evidence="1" id="KW-0509">mRNA transport</keyword>
<keyword evidence="1" id="KW-0805">Transcription regulation</keyword>
<dbReference type="Gene3D" id="1.10.246.140">
    <property type="match status" value="1"/>
</dbReference>
<keyword evidence="1" id="KW-0539">Nucleus</keyword>
<dbReference type="GO" id="GO:0000932">
    <property type="term" value="C:P-body"/>
    <property type="evidence" value="ECO:0007669"/>
    <property type="project" value="UniProtKB-SubCell"/>
</dbReference>
<reference evidence="2 3" key="1">
    <citation type="submission" date="2018-11" db="EMBL/GenBank/DDBJ databases">
        <title>Genome sequence of Saitozyma podzolica DSM 27192.</title>
        <authorList>
            <person name="Aliyu H."/>
            <person name="Gorte O."/>
            <person name="Ochsenreither K."/>
        </authorList>
    </citation>
    <scope>NUCLEOTIDE SEQUENCE [LARGE SCALE GENOMIC DNA]</scope>
    <source>
        <strain evidence="2 3">DSM 27192</strain>
    </source>
</reference>
<keyword evidence="1" id="KW-0804">Transcription</keyword>
<gene>
    <name evidence="1 2" type="primary">SUS1</name>
    <name evidence="2" type="ORF">EHS25_001521</name>
</gene>
<dbReference type="GO" id="GO:0006325">
    <property type="term" value="P:chromatin organization"/>
    <property type="evidence" value="ECO:0007669"/>
    <property type="project" value="UniProtKB-KW"/>
</dbReference>
<keyword evidence="1" id="KW-0653">Protein transport</keyword>
<comment type="caution">
    <text evidence="2">The sequence shown here is derived from an EMBL/GenBank/DDBJ whole genome shotgun (WGS) entry which is preliminary data.</text>
</comment>
<evidence type="ECO:0000256" key="1">
    <source>
        <dbReference type="HAMAP-Rule" id="MF_03046"/>
    </source>
</evidence>
<evidence type="ECO:0000313" key="2">
    <source>
        <dbReference type="EMBL" id="RSH90187.1"/>
    </source>
</evidence>
<dbReference type="InterPro" id="IPR018783">
    <property type="entry name" value="TF_ENY2"/>
</dbReference>
<dbReference type="GO" id="GO:0015031">
    <property type="term" value="P:protein transport"/>
    <property type="evidence" value="ECO:0007669"/>
    <property type="project" value="UniProtKB-KW"/>
</dbReference>
<comment type="subunit">
    <text evidence="1">Component of the nuclear pore complex (NPC)-associated TREX-2 complex (transcription and export complex 2), composed of at least SUS1, SAC3, THP1, SEM1, and CDC31. TREX-2 contains 2 SUS1 chains. The TREX-2 complex interacts with the nucleoporin NUP1. Component of the 1.8 MDa SAGA transcription coactivator-HAT complex. SAGA is built of 5 distinct domains with specialized functions. Within the SAGA complex, SUS1, SGF11, SGF73 and UBP8 form an additional subcomplex of SAGA called the DUB module (deubiquitination module). Interacts directly with THP1, SAC3, SGF11, and with the RNA polymerase II.</text>
</comment>
<dbReference type="GO" id="GO:0006406">
    <property type="term" value="P:mRNA export from nucleus"/>
    <property type="evidence" value="ECO:0007669"/>
    <property type="project" value="UniProtKB-UniRule"/>
</dbReference>
<comment type="subcellular location">
    <subcellularLocation>
        <location evidence="1">Nucleus</location>
        <location evidence="1">Nucleoplasm</location>
    </subcellularLocation>
    <subcellularLocation>
        <location evidence="1">Cytoplasm</location>
        <location evidence="1">P-body</location>
    </subcellularLocation>
</comment>
<dbReference type="GO" id="GO:0071819">
    <property type="term" value="C:DUBm complex"/>
    <property type="evidence" value="ECO:0007669"/>
    <property type="project" value="UniProtKB-UniRule"/>
</dbReference>
<proteinExistence type="inferred from homology"/>
<comment type="function">
    <text evidence="1">Involved in mRNA export coupled transcription activation by association with both the TREX-2 and the SAGA complexes. At the promoters, SAGA is required for recruitment of the basal transcription machinery. It influences RNA polymerase II transcriptional activity through different activities such as TBP interaction and promoter selectivity, interaction with transcription activators, and chromatin modification through histone acetylation and deubiquitination. Within the SAGA complex, participates to a subcomplex required for deubiquitination of H2B and for the maintenance of steady-state H3 methylation levels. The TREX-2 complex functions in docking export-competent ribonucleoprotein particles (mRNPs) to the nuclear entrance of the nuclear pore complex (nuclear basket). TREX-2 participates in mRNA export and accurate chromatin positioning in the nucleus by tethering genes to the nuclear periphery. May also be involved in cytoplasmic mRNA decay by interaction with components of P-bodies.</text>
</comment>
<dbReference type="EMBL" id="RSCD01000011">
    <property type="protein sequence ID" value="RSH90187.1"/>
    <property type="molecule type" value="Genomic_DNA"/>
</dbReference>
<dbReference type="Proteomes" id="UP000279259">
    <property type="component" value="Unassembled WGS sequence"/>
</dbReference>
<keyword evidence="1" id="KW-0010">Activator</keyword>
<evidence type="ECO:0000313" key="3">
    <source>
        <dbReference type="Proteomes" id="UP000279259"/>
    </source>
</evidence>
<dbReference type="PANTHER" id="PTHR12514">
    <property type="entry name" value="ENHANCER OF YELLOW 2 TRANSCRIPTION FACTOR"/>
    <property type="match status" value="1"/>
</dbReference>
<name>A0A427YGP9_9TREE</name>